<feature type="coiled-coil region" evidence="1">
    <location>
        <begin position="6"/>
        <end position="33"/>
    </location>
</feature>
<evidence type="ECO:0000256" key="1">
    <source>
        <dbReference type="SAM" id="Coils"/>
    </source>
</evidence>
<keyword evidence="3" id="KW-1185">Reference proteome</keyword>
<dbReference type="AlphaFoldDB" id="A0A7W5BVV4"/>
<comment type="caution">
    <text evidence="2">The sequence shown here is derived from an EMBL/GenBank/DDBJ whole genome shotgun (WGS) entry which is preliminary data.</text>
</comment>
<dbReference type="RefSeq" id="WP_183736911.1">
    <property type="nucleotide sequence ID" value="NZ_JACHXH010000047.1"/>
</dbReference>
<proteinExistence type="predicted"/>
<reference evidence="2 3" key="1">
    <citation type="submission" date="2020-08" db="EMBL/GenBank/DDBJ databases">
        <title>Genomic Encyclopedia of Type Strains, Phase III (KMG-III): the genomes of soil and plant-associated and newly described type strains.</title>
        <authorList>
            <person name="Whitman W."/>
        </authorList>
    </citation>
    <scope>NUCLEOTIDE SEQUENCE [LARGE SCALE GENOMIC DNA]</scope>
    <source>
        <strain evidence="2 3">CECT 4113</strain>
    </source>
</reference>
<evidence type="ECO:0000313" key="2">
    <source>
        <dbReference type="EMBL" id="MBB3139078.1"/>
    </source>
</evidence>
<dbReference type="Proteomes" id="UP000518315">
    <property type="component" value="Unassembled WGS sequence"/>
</dbReference>
<protein>
    <submittedName>
        <fullName evidence="2">Uncharacterized protein</fullName>
    </submittedName>
</protein>
<evidence type="ECO:0000313" key="3">
    <source>
        <dbReference type="Proteomes" id="UP000518315"/>
    </source>
</evidence>
<gene>
    <name evidence="2" type="ORF">FHS26_006859</name>
</gene>
<dbReference type="EMBL" id="JACHXH010000047">
    <property type="protein sequence ID" value="MBB3139078.1"/>
    <property type="molecule type" value="Genomic_DNA"/>
</dbReference>
<organism evidence="2 3">
    <name type="scientific">Rhizobium pisi</name>
    <dbReference type="NCBI Taxonomy" id="574561"/>
    <lineage>
        <taxon>Bacteria</taxon>
        <taxon>Pseudomonadati</taxon>
        <taxon>Pseudomonadota</taxon>
        <taxon>Alphaproteobacteria</taxon>
        <taxon>Hyphomicrobiales</taxon>
        <taxon>Rhizobiaceae</taxon>
        <taxon>Rhizobium/Agrobacterium group</taxon>
        <taxon>Rhizobium</taxon>
    </lineage>
</organism>
<name>A0A7W5BVV4_9HYPH</name>
<keyword evidence="1" id="KW-0175">Coiled coil</keyword>
<accession>A0A7W5BVV4</accession>
<sequence length="163" mass="18724">MHRPRLAALDDMLDKLEERRAGLEARLRQAPAEEDFEEKVKKLKAEVSPQAVELIINSAFYYMREHADSETKQPFINIVRQSIQKVVIAKTPGHQPASLEVHGRIASILAAMEAATIMEKQFEALKRPDYLEKRRAGELDTEQKQKKLLDGKRDFRCTLTPTR</sequence>